<reference evidence="2" key="2">
    <citation type="submission" date="2019-10" db="EMBL/GenBank/DDBJ databases">
        <title>A de novo genome assembly of a pear dwarfing rootstock.</title>
        <authorList>
            <person name="Wang F."/>
            <person name="Wang J."/>
            <person name="Li S."/>
            <person name="Zhang Y."/>
            <person name="Fang M."/>
            <person name="Ma L."/>
            <person name="Zhao Y."/>
            <person name="Jiang S."/>
        </authorList>
    </citation>
    <scope>NUCLEOTIDE SEQUENCE [LARGE SCALE GENOMIC DNA]</scope>
</reference>
<organism evidence="1 2">
    <name type="scientific">Pyrus ussuriensis x Pyrus communis</name>
    <dbReference type="NCBI Taxonomy" id="2448454"/>
    <lineage>
        <taxon>Eukaryota</taxon>
        <taxon>Viridiplantae</taxon>
        <taxon>Streptophyta</taxon>
        <taxon>Embryophyta</taxon>
        <taxon>Tracheophyta</taxon>
        <taxon>Spermatophyta</taxon>
        <taxon>Magnoliopsida</taxon>
        <taxon>eudicotyledons</taxon>
        <taxon>Gunneridae</taxon>
        <taxon>Pentapetalae</taxon>
        <taxon>rosids</taxon>
        <taxon>fabids</taxon>
        <taxon>Rosales</taxon>
        <taxon>Rosaceae</taxon>
        <taxon>Amygdaloideae</taxon>
        <taxon>Maleae</taxon>
        <taxon>Pyrus</taxon>
    </lineage>
</organism>
<evidence type="ECO:0000313" key="2">
    <source>
        <dbReference type="Proteomes" id="UP000327157"/>
    </source>
</evidence>
<dbReference type="Proteomes" id="UP000327157">
    <property type="component" value="Chromosome 1"/>
</dbReference>
<reference evidence="1 2" key="3">
    <citation type="submission" date="2019-11" db="EMBL/GenBank/DDBJ databases">
        <title>A de novo genome assembly of a pear dwarfing rootstock.</title>
        <authorList>
            <person name="Wang F."/>
            <person name="Wang J."/>
            <person name="Li S."/>
            <person name="Zhang Y."/>
            <person name="Fang M."/>
            <person name="Ma L."/>
            <person name="Zhao Y."/>
            <person name="Jiang S."/>
        </authorList>
    </citation>
    <scope>NUCLEOTIDE SEQUENCE [LARGE SCALE GENOMIC DNA]</scope>
    <source>
        <strain evidence="1">S2</strain>
        <tissue evidence="1">Leaf</tissue>
    </source>
</reference>
<dbReference type="EMBL" id="SMOL01000768">
    <property type="protein sequence ID" value="KAB2597401.1"/>
    <property type="molecule type" value="Genomic_DNA"/>
</dbReference>
<gene>
    <name evidence="1" type="ORF">D8674_000321</name>
</gene>
<accession>A0A5N5F5N8</accession>
<sequence>MNLGDVGAVFHDEASSYVRDFVHQISLALNPTMVELLTSICSFKQRSSSMDLIMEDMGASLRSFEASQICYVRCFANVAAERIAKLAT</sequence>
<proteinExistence type="predicted"/>
<keyword evidence="2" id="KW-1185">Reference proteome</keyword>
<protein>
    <submittedName>
        <fullName evidence="1">TMV resistance protein N-like</fullName>
    </submittedName>
</protein>
<dbReference type="AlphaFoldDB" id="A0A5N5F5N8"/>
<name>A0A5N5F5N8_9ROSA</name>
<evidence type="ECO:0000313" key="1">
    <source>
        <dbReference type="EMBL" id="KAB2597401.1"/>
    </source>
</evidence>
<reference evidence="1 2" key="1">
    <citation type="submission" date="2019-09" db="EMBL/GenBank/DDBJ databases">
        <authorList>
            <person name="Ou C."/>
        </authorList>
    </citation>
    <scope>NUCLEOTIDE SEQUENCE [LARGE SCALE GENOMIC DNA]</scope>
    <source>
        <strain evidence="1">S2</strain>
        <tissue evidence="1">Leaf</tissue>
    </source>
</reference>
<comment type="caution">
    <text evidence="1">The sequence shown here is derived from an EMBL/GenBank/DDBJ whole genome shotgun (WGS) entry which is preliminary data.</text>
</comment>